<feature type="domain" description="DUF1508" evidence="2">
    <location>
        <begin position="13"/>
        <end position="45"/>
    </location>
</feature>
<comment type="caution">
    <text evidence="3">The sequence shown here is derived from an EMBL/GenBank/DDBJ whole genome shotgun (WGS) entry which is preliminary data.</text>
</comment>
<gene>
    <name evidence="3" type="ORF">ENJ46_03295</name>
</gene>
<protein>
    <submittedName>
        <fullName evidence="3">DUF1508 domain-containing protein</fullName>
    </submittedName>
</protein>
<name>A0A7C3C9C9_9PROT</name>
<proteinExistence type="predicted"/>
<dbReference type="Proteomes" id="UP000886042">
    <property type="component" value="Unassembled WGS sequence"/>
</dbReference>
<accession>A0A7C3C9C9</accession>
<reference evidence="3" key="1">
    <citation type="journal article" date="2020" name="mSystems">
        <title>Genome- and Community-Level Interaction Insights into Carbon Utilization and Element Cycling Functions of Hydrothermarchaeota in Hydrothermal Sediment.</title>
        <authorList>
            <person name="Zhou Z."/>
            <person name="Liu Y."/>
            <person name="Xu W."/>
            <person name="Pan J."/>
            <person name="Luo Z.H."/>
            <person name="Li M."/>
        </authorList>
    </citation>
    <scope>NUCLEOTIDE SEQUENCE [LARGE SCALE GENOMIC DNA]</scope>
    <source>
        <strain evidence="3">HyVt-489</strain>
    </source>
</reference>
<evidence type="ECO:0000259" key="2">
    <source>
        <dbReference type="Pfam" id="PF07411"/>
    </source>
</evidence>
<evidence type="ECO:0000313" key="3">
    <source>
        <dbReference type="EMBL" id="HFB54926.1"/>
    </source>
</evidence>
<dbReference type="SUPFAM" id="SSF160113">
    <property type="entry name" value="YegP-like"/>
    <property type="match status" value="2"/>
</dbReference>
<dbReference type="Gene3D" id="3.30.160.160">
    <property type="entry name" value="YegP-like"/>
    <property type="match status" value="2"/>
</dbReference>
<dbReference type="InterPro" id="IPR010879">
    <property type="entry name" value="DUF1508"/>
</dbReference>
<feature type="domain" description="DUF1508" evidence="2">
    <location>
        <begin position="70"/>
        <end position="101"/>
    </location>
</feature>
<dbReference type="EMBL" id="DRMN01000220">
    <property type="protein sequence ID" value="HFB54926.1"/>
    <property type="molecule type" value="Genomic_DNA"/>
</dbReference>
<evidence type="ECO:0000256" key="1">
    <source>
        <dbReference type="SAM" id="MobiDB-lite"/>
    </source>
</evidence>
<evidence type="ECO:0000313" key="4">
    <source>
        <dbReference type="Proteomes" id="UP000886042"/>
    </source>
</evidence>
<dbReference type="Pfam" id="PF07411">
    <property type="entry name" value="DUF1508"/>
    <property type="match status" value="2"/>
</dbReference>
<sequence length="109" mass="12327">MAGENDKWELYKDKRGEHRWRRKASNGKIVGSSCEGYVNKAPCKANAERHGMDGNPKGLGKNDKWDIYQDKRGEYRWRRTATNGEVTGASSEGYNKKADCIANAERNGM</sequence>
<feature type="region of interest" description="Disordered" evidence="1">
    <location>
        <begin position="46"/>
        <end position="65"/>
    </location>
</feature>
<dbReference type="AlphaFoldDB" id="A0A7C3C9C9"/>
<organism evidence="3 4">
    <name type="scientific">Hellea balneolensis</name>
    <dbReference type="NCBI Taxonomy" id="287478"/>
    <lineage>
        <taxon>Bacteria</taxon>
        <taxon>Pseudomonadati</taxon>
        <taxon>Pseudomonadota</taxon>
        <taxon>Alphaproteobacteria</taxon>
        <taxon>Maricaulales</taxon>
        <taxon>Robiginitomaculaceae</taxon>
        <taxon>Hellea</taxon>
    </lineage>
</organism>
<dbReference type="InterPro" id="IPR036913">
    <property type="entry name" value="YegP-like_sf"/>
</dbReference>